<comment type="subcellular location">
    <subcellularLocation>
        <location evidence="2">Nucleus</location>
    </subcellularLocation>
</comment>
<keyword evidence="12" id="KW-1185">Reference proteome</keyword>
<comment type="function">
    <text evidence="1">Putative transcription factor.</text>
</comment>
<proteinExistence type="inferred from homology"/>
<dbReference type="InterPro" id="IPR046347">
    <property type="entry name" value="bZIP_sf"/>
</dbReference>
<dbReference type="CDD" id="cd14688">
    <property type="entry name" value="bZIP_YAP"/>
    <property type="match status" value="1"/>
</dbReference>
<protein>
    <recommendedName>
        <fullName evidence="8">Putative transcription factor kapC</fullName>
    </recommendedName>
</protein>
<dbReference type="GO" id="GO:0000976">
    <property type="term" value="F:transcription cis-regulatory region binding"/>
    <property type="evidence" value="ECO:0007669"/>
    <property type="project" value="InterPro"/>
</dbReference>
<dbReference type="EMBL" id="JAPDRK010000006">
    <property type="protein sequence ID" value="KAJ9611508.1"/>
    <property type="molecule type" value="Genomic_DNA"/>
</dbReference>
<dbReference type="GO" id="GO:0001228">
    <property type="term" value="F:DNA-binding transcription activator activity, RNA polymerase II-specific"/>
    <property type="evidence" value="ECO:0007669"/>
    <property type="project" value="TreeGrafter"/>
</dbReference>
<evidence type="ECO:0000256" key="1">
    <source>
        <dbReference type="ARBA" id="ARBA00004049"/>
    </source>
</evidence>
<dbReference type="SMART" id="SM00338">
    <property type="entry name" value="BRLZ"/>
    <property type="match status" value="1"/>
</dbReference>
<keyword evidence="5" id="KW-0238">DNA-binding</keyword>
<dbReference type="Gene3D" id="1.20.5.170">
    <property type="match status" value="1"/>
</dbReference>
<sequence>MRTTGAVSWRHKADDHPTTPYGRRSLIYYHNTGTEFYQHNRNRTDNSVAADKSPLMDYFSAAHPAAYYSTPEGYLVPTSVGGILIQALQQNINDRLRFGSIDSGLFPPPDQSWDPVDPSALSGVTDFSDLSLRQLSVDSEQTIVPPSKARRRAQNRASQRAFRERKEKHVKGLETQLELLHEKHQDLLCSYNKQSDSMMKLNRKIAKLKSDLQALKACSAEEMTRRDSMPGERGKHDGVEGSSSHRGGVGHQDAMPDKFDAFPFSSFPSGVEPVLYDGYELGLDGTIVNTVDGASASLEMGGTSMRSRHLPDFEDLLHMS</sequence>
<dbReference type="InterPro" id="IPR004827">
    <property type="entry name" value="bZIP"/>
</dbReference>
<dbReference type="PANTHER" id="PTHR40621:SF11">
    <property type="entry name" value="TRANSCRIPTION FACTOR KAPC-RELATED"/>
    <property type="match status" value="1"/>
</dbReference>
<comment type="similarity">
    <text evidence="3">Belongs to the bZIP family.</text>
</comment>
<keyword evidence="6" id="KW-0804">Transcription</keyword>
<evidence type="ECO:0000256" key="8">
    <source>
        <dbReference type="ARBA" id="ARBA00044067"/>
    </source>
</evidence>
<evidence type="ECO:0000256" key="3">
    <source>
        <dbReference type="ARBA" id="ARBA00007163"/>
    </source>
</evidence>
<keyword evidence="7" id="KW-0539">Nucleus</keyword>
<feature type="compositionally biased region" description="Basic and acidic residues" evidence="9">
    <location>
        <begin position="222"/>
        <end position="239"/>
    </location>
</feature>
<evidence type="ECO:0000256" key="6">
    <source>
        <dbReference type="ARBA" id="ARBA00023163"/>
    </source>
</evidence>
<dbReference type="AlphaFoldDB" id="A0AA39CKE4"/>
<evidence type="ECO:0000256" key="7">
    <source>
        <dbReference type="ARBA" id="ARBA00023242"/>
    </source>
</evidence>
<feature type="region of interest" description="Disordered" evidence="9">
    <location>
        <begin position="221"/>
        <end position="254"/>
    </location>
</feature>
<evidence type="ECO:0000256" key="5">
    <source>
        <dbReference type="ARBA" id="ARBA00023125"/>
    </source>
</evidence>
<feature type="region of interest" description="Disordered" evidence="9">
    <location>
        <begin position="144"/>
        <end position="168"/>
    </location>
</feature>
<gene>
    <name evidence="11" type="ORF">H2200_004692</name>
</gene>
<reference evidence="11" key="1">
    <citation type="submission" date="2022-10" db="EMBL/GenBank/DDBJ databases">
        <title>Culturing micro-colonial fungi from biological soil crusts in the Mojave desert and describing Neophaeococcomyces mojavensis, and introducing the new genera and species Taxawa tesnikishii.</title>
        <authorList>
            <person name="Kurbessoian T."/>
            <person name="Stajich J.E."/>
        </authorList>
    </citation>
    <scope>NUCLEOTIDE SEQUENCE</scope>
    <source>
        <strain evidence="11">TK_41</strain>
    </source>
</reference>
<dbReference type="Proteomes" id="UP001172673">
    <property type="component" value="Unassembled WGS sequence"/>
</dbReference>
<evidence type="ECO:0000259" key="10">
    <source>
        <dbReference type="PROSITE" id="PS00036"/>
    </source>
</evidence>
<dbReference type="PROSITE" id="PS00036">
    <property type="entry name" value="BZIP_BASIC"/>
    <property type="match status" value="1"/>
</dbReference>
<dbReference type="GO" id="GO:0090575">
    <property type="term" value="C:RNA polymerase II transcription regulator complex"/>
    <property type="evidence" value="ECO:0007669"/>
    <property type="project" value="TreeGrafter"/>
</dbReference>
<name>A0AA39CKE4_9EURO</name>
<dbReference type="PANTHER" id="PTHR40621">
    <property type="entry name" value="TRANSCRIPTION FACTOR KAPC-RELATED"/>
    <property type="match status" value="1"/>
</dbReference>
<evidence type="ECO:0000256" key="2">
    <source>
        <dbReference type="ARBA" id="ARBA00004123"/>
    </source>
</evidence>
<evidence type="ECO:0000313" key="11">
    <source>
        <dbReference type="EMBL" id="KAJ9611508.1"/>
    </source>
</evidence>
<comment type="caution">
    <text evidence="11">The sequence shown here is derived from an EMBL/GenBank/DDBJ whole genome shotgun (WGS) entry which is preliminary data.</text>
</comment>
<evidence type="ECO:0000256" key="4">
    <source>
        <dbReference type="ARBA" id="ARBA00023015"/>
    </source>
</evidence>
<dbReference type="InterPro" id="IPR050936">
    <property type="entry name" value="AP-1-like"/>
</dbReference>
<feature type="domain" description="BZIP" evidence="10">
    <location>
        <begin position="150"/>
        <end position="165"/>
    </location>
</feature>
<organism evidence="11 12">
    <name type="scientific">Cladophialophora chaetospira</name>
    <dbReference type="NCBI Taxonomy" id="386627"/>
    <lineage>
        <taxon>Eukaryota</taxon>
        <taxon>Fungi</taxon>
        <taxon>Dikarya</taxon>
        <taxon>Ascomycota</taxon>
        <taxon>Pezizomycotina</taxon>
        <taxon>Eurotiomycetes</taxon>
        <taxon>Chaetothyriomycetidae</taxon>
        <taxon>Chaetothyriales</taxon>
        <taxon>Herpotrichiellaceae</taxon>
        <taxon>Cladophialophora</taxon>
    </lineage>
</organism>
<evidence type="ECO:0000256" key="9">
    <source>
        <dbReference type="SAM" id="MobiDB-lite"/>
    </source>
</evidence>
<keyword evidence="4" id="KW-0805">Transcription regulation</keyword>
<evidence type="ECO:0000313" key="12">
    <source>
        <dbReference type="Proteomes" id="UP001172673"/>
    </source>
</evidence>
<accession>A0AA39CKE4</accession>
<dbReference type="SUPFAM" id="SSF57959">
    <property type="entry name" value="Leucine zipper domain"/>
    <property type="match status" value="1"/>
</dbReference>